<sequence length="382" mass="43442">MSGPVILPQELCGIICQDPALDNADLHNLCFVSHNFRAEAERLLYTSVRLRDTRRIKSYCLSVARRPYLALRTKSLTLRLPPQLNLEADDLARIVTALRLSVNLKELNVLKDFYHGPIGKYGDAVQWWILDGHKFKLRKFTNSYFQPQMLVGFLKSQPGITTLVLKCKDLAEICDAPLPLLTTLDCSAGVVQEFSMPSWHPRKIKRLQFHLEDSTDVEELATFVALTQFSSSLKSLSIRRRSSRHGLDLAVLTACVASQLPDIKYLRIVDNSTRQLETYHVPFLPFPIRLNKIETLILRTPTRACDTTGRDLKISAYLELRTPLGRMSAARRIFTALSTLKRLVLVEKVGYEFTRNPETGAITLQELGHLPEDDWMHSTNKV</sequence>
<keyword evidence="2" id="KW-1185">Reference proteome</keyword>
<evidence type="ECO:0000313" key="1">
    <source>
        <dbReference type="EMBL" id="KAH9480155.1"/>
    </source>
</evidence>
<organism evidence="1 2">
    <name type="scientific">Psilocybe cubensis</name>
    <name type="common">Psychedelic mushroom</name>
    <name type="synonym">Stropharia cubensis</name>
    <dbReference type="NCBI Taxonomy" id="181762"/>
    <lineage>
        <taxon>Eukaryota</taxon>
        <taxon>Fungi</taxon>
        <taxon>Dikarya</taxon>
        <taxon>Basidiomycota</taxon>
        <taxon>Agaricomycotina</taxon>
        <taxon>Agaricomycetes</taxon>
        <taxon>Agaricomycetidae</taxon>
        <taxon>Agaricales</taxon>
        <taxon>Agaricineae</taxon>
        <taxon>Strophariaceae</taxon>
        <taxon>Psilocybe</taxon>
    </lineage>
</organism>
<protein>
    <submittedName>
        <fullName evidence="1">Uncharacterized protein</fullName>
    </submittedName>
</protein>
<dbReference type="EMBL" id="JAFIQS020000006">
    <property type="protein sequence ID" value="KAH9480155.1"/>
    <property type="molecule type" value="Genomic_DNA"/>
</dbReference>
<comment type="caution">
    <text evidence="1">The sequence shown here is derived from an EMBL/GenBank/DDBJ whole genome shotgun (WGS) entry which is preliminary data.</text>
</comment>
<dbReference type="Proteomes" id="UP000664032">
    <property type="component" value="Unassembled WGS sequence"/>
</dbReference>
<gene>
    <name evidence="1" type="ORF">JR316_0006752</name>
</gene>
<proteinExistence type="predicted"/>
<name>A0ACB8GYW8_PSICU</name>
<reference evidence="1" key="1">
    <citation type="submission" date="2021-10" db="EMBL/GenBank/DDBJ databases">
        <title>Psilocybe cubensis genome.</title>
        <authorList>
            <person name="Mckernan K.J."/>
            <person name="Crawford S."/>
            <person name="Trippe A."/>
            <person name="Kane L.T."/>
            <person name="Mclaughlin S."/>
        </authorList>
    </citation>
    <scope>NUCLEOTIDE SEQUENCE</scope>
    <source>
        <strain evidence="1">MGC-MH-2018</strain>
    </source>
</reference>
<accession>A0ACB8GYW8</accession>
<evidence type="ECO:0000313" key="2">
    <source>
        <dbReference type="Proteomes" id="UP000664032"/>
    </source>
</evidence>